<sequence>MTKKFALLIIDMINDFNFPNGEKLAAQTKKIVPSILALKTYCRSNDIPVIYVNDHYNLWKADIELLIDHVQNDISAPIIQQMKPERDDYFLIKPKHSGFYGTALNTLLHEFNTDAVIVTGVAGNICVFFTANDAYMREFDVYVPSDGTASESPNFNEYALNMMETVLKADVRPASQLISLLKEQE</sequence>
<reference evidence="4 5" key="1">
    <citation type="submission" date="2016-12" db="EMBL/GenBank/DDBJ databases">
        <title>Domibacillus sp. SAB 38T whole genome sequencing.</title>
        <authorList>
            <person name="Verma A."/>
            <person name="Ojha A.K."/>
            <person name="Krishnamurthi S."/>
        </authorList>
    </citation>
    <scope>NUCLEOTIDE SEQUENCE [LARGE SCALE GENOMIC DNA]</scope>
    <source>
        <strain evidence="4 5">SAB 38</strain>
    </source>
</reference>
<dbReference type="Pfam" id="PF00857">
    <property type="entry name" value="Isochorismatase"/>
    <property type="match status" value="1"/>
</dbReference>
<dbReference type="PANTHER" id="PTHR43540">
    <property type="entry name" value="PEROXYUREIDOACRYLATE/UREIDOACRYLATE AMIDOHYDROLASE-RELATED"/>
    <property type="match status" value="1"/>
</dbReference>
<accession>A0A1V2A703</accession>
<dbReference type="InterPro" id="IPR050272">
    <property type="entry name" value="Isochorismatase-like_hydrls"/>
</dbReference>
<evidence type="ECO:0000313" key="5">
    <source>
        <dbReference type="Proteomes" id="UP000188613"/>
    </source>
</evidence>
<evidence type="ECO:0000259" key="3">
    <source>
        <dbReference type="Pfam" id="PF00857"/>
    </source>
</evidence>
<evidence type="ECO:0000256" key="1">
    <source>
        <dbReference type="ARBA" id="ARBA00006336"/>
    </source>
</evidence>
<name>A0A1V2A703_9BACI</name>
<dbReference type="GO" id="GO:0016787">
    <property type="term" value="F:hydrolase activity"/>
    <property type="evidence" value="ECO:0007669"/>
    <property type="project" value="UniProtKB-KW"/>
</dbReference>
<dbReference type="AlphaFoldDB" id="A0A1V2A703"/>
<dbReference type="InterPro" id="IPR000868">
    <property type="entry name" value="Isochorismatase-like_dom"/>
</dbReference>
<feature type="domain" description="Isochorismatase-like" evidence="3">
    <location>
        <begin position="6"/>
        <end position="164"/>
    </location>
</feature>
<evidence type="ECO:0000313" key="4">
    <source>
        <dbReference type="EMBL" id="OMP66775.1"/>
    </source>
</evidence>
<dbReference type="PANTHER" id="PTHR43540:SF6">
    <property type="entry name" value="ISOCHORISMATASE-LIKE DOMAIN-CONTAINING PROTEIN"/>
    <property type="match status" value="1"/>
</dbReference>
<dbReference type="OrthoDB" id="4305745at2"/>
<keyword evidence="5" id="KW-1185">Reference proteome</keyword>
<evidence type="ECO:0000256" key="2">
    <source>
        <dbReference type="ARBA" id="ARBA00022801"/>
    </source>
</evidence>
<gene>
    <name evidence="4" type="ORF">BTO28_10490</name>
</gene>
<dbReference type="STRING" id="1714355.BTO28_10490"/>
<organism evidence="4 5">
    <name type="scientific">Domibacillus epiphyticus</name>
    <dbReference type="NCBI Taxonomy" id="1714355"/>
    <lineage>
        <taxon>Bacteria</taxon>
        <taxon>Bacillati</taxon>
        <taxon>Bacillota</taxon>
        <taxon>Bacilli</taxon>
        <taxon>Bacillales</taxon>
        <taxon>Bacillaceae</taxon>
        <taxon>Domibacillus</taxon>
    </lineage>
</organism>
<keyword evidence="2" id="KW-0378">Hydrolase</keyword>
<dbReference type="CDD" id="cd00431">
    <property type="entry name" value="cysteine_hydrolases"/>
    <property type="match status" value="1"/>
</dbReference>
<proteinExistence type="inferred from homology"/>
<protein>
    <submittedName>
        <fullName evidence="4">Isochorismatase</fullName>
    </submittedName>
</protein>
<comment type="similarity">
    <text evidence="1">Belongs to the isochorismatase family.</text>
</comment>
<dbReference type="Gene3D" id="3.40.50.850">
    <property type="entry name" value="Isochorismatase-like"/>
    <property type="match status" value="1"/>
</dbReference>
<comment type="caution">
    <text evidence="4">The sequence shown here is derived from an EMBL/GenBank/DDBJ whole genome shotgun (WGS) entry which is preliminary data.</text>
</comment>
<dbReference type="InterPro" id="IPR036380">
    <property type="entry name" value="Isochorismatase-like_sf"/>
</dbReference>
<dbReference type="RefSeq" id="WP_076766006.1">
    <property type="nucleotide sequence ID" value="NZ_MSFI01000017.1"/>
</dbReference>
<dbReference type="Proteomes" id="UP000188613">
    <property type="component" value="Unassembled WGS sequence"/>
</dbReference>
<dbReference type="SUPFAM" id="SSF52499">
    <property type="entry name" value="Isochorismatase-like hydrolases"/>
    <property type="match status" value="1"/>
</dbReference>
<dbReference type="EMBL" id="MSFI01000017">
    <property type="protein sequence ID" value="OMP66775.1"/>
    <property type="molecule type" value="Genomic_DNA"/>
</dbReference>